<dbReference type="InterPro" id="IPR007554">
    <property type="entry name" value="Glycerophosphate_synth"/>
</dbReference>
<keyword evidence="4" id="KW-0808">Transferase</keyword>
<evidence type="ECO:0000256" key="3">
    <source>
        <dbReference type="ARBA" id="ARBA00022475"/>
    </source>
</evidence>
<evidence type="ECO:0000256" key="5">
    <source>
        <dbReference type="ARBA" id="ARBA00022944"/>
    </source>
</evidence>
<dbReference type="RefSeq" id="WP_262581636.1">
    <property type="nucleotide sequence ID" value="NZ_JAOQJV010000009.1"/>
</dbReference>
<evidence type="ECO:0000256" key="4">
    <source>
        <dbReference type="ARBA" id="ARBA00022679"/>
    </source>
</evidence>
<comment type="caution">
    <text evidence="7">The sequence shown here is derived from an EMBL/GenBank/DDBJ whole genome shotgun (WGS) entry which is preliminary data.</text>
</comment>
<evidence type="ECO:0000313" key="7">
    <source>
        <dbReference type="EMBL" id="MCU6700189.1"/>
    </source>
</evidence>
<name>A0ABT2S6G4_9FIRM</name>
<dbReference type="EMBL" id="JAOQJV010000009">
    <property type="protein sequence ID" value="MCU6700189.1"/>
    <property type="molecule type" value="Genomic_DNA"/>
</dbReference>
<reference evidence="7 8" key="1">
    <citation type="journal article" date="2021" name="ISME Commun">
        <title>Automated analysis of genomic sequences facilitates high-throughput and comprehensive description of bacteria.</title>
        <authorList>
            <person name="Hitch T.C.A."/>
        </authorList>
    </citation>
    <scope>NUCLEOTIDE SEQUENCE [LARGE SCALE GENOMIC DNA]</scope>
    <source>
        <strain evidence="7 8">Sanger_02</strain>
    </source>
</reference>
<gene>
    <name evidence="7" type="ORF">OCV65_08110</name>
</gene>
<dbReference type="InterPro" id="IPR043149">
    <property type="entry name" value="TagF_N"/>
</dbReference>
<dbReference type="Proteomes" id="UP001207605">
    <property type="component" value="Unassembled WGS sequence"/>
</dbReference>
<comment type="similarity">
    <text evidence="2">Belongs to the CDP-glycerol glycerophosphotransferase family.</text>
</comment>
<evidence type="ECO:0000256" key="6">
    <source>
        <dbReference type="ARBA" id="ARBA00023136"/>
    </source>
</evidence>
<keyword evidence="3" id="KW-1003">Cell membrane</keyword>
<keyword evidence="5" id="KW-0777">Teichoic acid biosynthesis</keyword>
<dbReference type="Gene3D" id="3.40.50.12580">
    <property type="match status" value="1"/>
</dbReference>
<dbReference type="Gene3D" id="3.40.50.11820">
    <property type="match status" value="1"/>
</dbReference>
<evidence type="ECO:0000256" key="1">
    <source>
        <dbReference type="ARBA" id="ARBA00004202"/>
    </source>
</evidence>
<keyword evidence="6" id="KW-0472">Membrane</keyword>
<dbReference type="InterPro" id="IPR051612">
    <property type="entry name" value="Teichoic_Acid_Biosynth"/>
</dbReference>
<accession>A0ABT2S6G4</accession>
<evidence type="ECO:0000313" key="8">
    <source>
        <dbReference type="Proteomes" id="UP001207605"/>
    </source>
</evidence>
<dbReference type="Pfam" id="PF04464">
    <property type="entry name" value="Glyphos_transf"/>
    <property type="match status" value="1"/>
</dbReference>
<comment type="subcellular location">
    <subcellularLocation>
        <location evidence="1">Cell membrane</location>
        <topology evidence="1">Peripheral membrane protein</topology>
    </subcellularLocation>
</comment>
<organism evidence="7 8">
    <name type="scientific">Dorea ammoniilytica</name>
    <dbReference type="NCBI Taxonomy" id="2981788"/>
    <lineage>
        <taxon>Bacteria</taxon>
        <taxon>Bacillati</taxon>
        <taxon>Bacillota</taxon>
        <taxon>Clostridia</taxon>
        <taxon>Lachnospirales</taxon>
        <taxon>Lachnospiraceae</taxon>
        <taxon>Dorea</taxon>
    </lineage>
</organism>
<dbReference type="SUPFAM" id="SSF53756">
    <property type="entry name" value="UDP-Glycosyltransferase/glycogen phosphorylase"/>
    <property type="match status" value="1"/>
</dbReference>
<dbReference type="PANTHER" id="PTHR37316">
    <property type="entry name" value="TEICHOIC ACID GLYCEROL-PHOSPHATE PRIMASE"/>
    <property type="match status" value="1"/>
</dbReference>
<dbReference type="PANTHER" id="PTHR37316:SF3">
    <property type="entry name" value="TEICHOIC ACID GLYCEROL-PHOSPHATE TRANSFERASE"/>
    <property type="match status" value="1"/>
</dbReference>
<proteinExistence type="inferred from homology"/>
<evidence type="ECO:0000256" key="2">
    <source>
        <dbReference type="ARBA" id="ARBA00010488"/>
    </source>
</evidence>
<keyword evidence="8" id="KW-1185">Reference proteome</keyword>
<dbReference type="InterPro" id="IPR043148">
    <property type="entry name" value="TagF_C"/>
</dbReference>
<protein>
    <submittedName>
        <fullName evidence="7">CDP-glycerol glycerophosphotransferase family protein</fullName>
    </submittedName>
</protein>
<sequence length="381" mass="44340">MLDQLQTFIAPKLRSVLKVLSIGPFHKKRIVFFSYFGAQYSCNPKYISEYMQAHYPEYDIVWAFNNPEQFRYLHKKNIKLVKYLSLPFLRTCLTSKYIITNSEIPSWFPVMKRQVYINTWHGGGAYKKVGASYNKETAGKQTRAALARRIPCTYISSSKAFSDLTIRQSFQHTGKILSCGMPRNDILVNQDHPELIQKIRTFYHLPEDSHILLYAPTYRASKAASDYAFDFRQVKTALEDRFGGSWFFLLRMHYFVLNQLGKSSEYIDASQYPDMQELLYASDILVTDYSSSMWDFALTNKPCFLYASDLDHYDLKRGFYSDIHSWPFPLAESGSELIQNIHSFNEETYLKDVRKHFTDLGSYETGHACEKTARYIVSGKL</sequence>